<comment type="caution">
    <text evidence="1">The sequence shown here is derived from an EMBL/GenBank/DDBJ whole genome shotgun (WGS) entry which is preliminary data.</text>
</comment>
<dbReference type="OrthoDB" id="5769639at2"/>
<sequence length="88" mass="10646">MSKKFDMELFLAGVLTGSHATRQRHLRQAKIIQTEIADRWLLKTPWAWQRKHVTWFLEHQTAKHSEATRYYYLLTLRLLARRLEKIGR</sequence>
<dbReference type="AlphaFoldDB" id="L1M5J9"/>
<evidence type="ECO:0000313" key="2">
    <source>
        <dbReference type="Proteomes" id="UP000010448"/>
    </source>
</evidence>
<name>L1M5J9_9PSED</name>
<gene>
    <name evidence="1" type="ORF">CSV86_024105</name>
</gene>
<dbReference type="RefSeq" id="WP_009396058.1">
    <property type="nucleotide sequence ID" value="NZ_AMWJ02000002.1"/>
</dbReference>
<proteinExistence type="predicted"/>
<keyword evidence="2" id="KW-1185">Reference proteome</keyword>
<accession>L1M5J9</accession>
<dbReference type="Proteomes" id="UP000010448">
    <property type="component" value="Unassembled WGS sequence"/>
</dbReference>
<evidence type="ECO:0000313" key="1">
    <source>
        <dbReference type="EMBL" id="NNJ18039.1"/>
    </source>
</evidence>
<organism evidence="1 2">
    <name type="scientific">Pseudomonas bharatica CSV86</name>
    <dbReference type="NCBI Taxonomy" id="1005395"/>
    <lineage>
        <taxon>Bacteria</taxon>
        <taxon>Pseudomonadati</taxon>
        <taxon>Pseudomonadota</taxon>
        <taxon>Gammaproteobacteria</taxon>
        <taxon>Pseudomonadales</taxon>
        <taxon>Pseudomonadaceae</taxon>
        <taxon>Pseudomonas</taxon>
        <taxon>Pseudomonas bharatica</taxon>
    </lineage>
</organism>
<dbReference type="EMBL" id="AMWJ02000002">
    <property type="protein sequence ID" value="NNJ18039.1"/>
    <property type="molecule type" value="Genomic_DNA"/>
</dbReference>
<reference evidence="1 2" key="1">
    <citation type="journal article" date="2013" name="Genome Announc.">
        <title>Genome Sequence of Naphthalene-Degrading Soil Bacterium Pseudomonas putida CSV86.</title>
        <authorList>
            <person name="Phale P.S."/>
            <person name="Paliwal V."/>
            <person name="Raju S.C."/>
            <person name="Modak A."/>
            <person name="Purohit H.J."/>
        </authorList>
    </citation>
    <scope>NUCLEOTIDE SEQUENCE [LARGE SCALE GENOMIC DNA]</scope>
    <source>
        <strain evidence="1 2">CSV86</strain>
    </source>
</reference>
<protein>
    <submittedName>
        <fullName evidence="1">Uncharacterized protein</fullName>
    </submittedName>
</protein>